<evidence type="ECO:0000256" key="1">
    <source>
        <dbReference type="ARBA" id="ARBA00023122"/>
    </source>
</evidence>
<dbReference type="Gene3D" id="3.10.580.10">
    <property type="entry name" value="CBS-domain"/>
    <property type="match status" value="1"/>
</dbReference>
<comment type="caution">
    <text evidence="4">The sequence shown here is derived from an EMBL/GenBank/DDBJ whole genome shotgun (WGS) entry which is preliminary data.</text>
</comment>
<sequence>MLVSEAYHPGALTCASTDSLPDAASTMTEHHVGSLAVVDGNIIVGIISERDITRAVAQQASPHHATAADFASQHVTSAKLDDDTLDVARRMLDTGVRHMPVVKGSTVVGVVSMRDLLAVEAWI</sequence>
<proteinExistence type="predicted"/>
<feature type="domain" description="CBS" evidence="3">
    <location>
        <begin position="71"/>
        <end position="123"/>
    </location>
</feature>
<dbReference type="SMART" id="SM00116">
    <property type="entry name" value="CBS"/>
    <property type="match status" value="2"/>
</dbReference>
<keyword evidence="1 2" id="KW-0129">CBS domain</keyword>
<accession>A0A840NG62</accession>
<dbReference type="Pfam" id="PF00571">
    <property type="entry name" value="CBS"/>
    <property type="match status" value="2"/>
</dbReference>
<evidence type="ECO:0000313" key="4">
    <source>
        <dbReference type="EMBL" id="MBB5069991.1"/>
    </source>
</evidence>
<dbReference type="InterPro" id="IPR000644">
    <property type="entry name" value="CBS_dom"/>
</dbReference>
<dbReference type="RefSeq" id="WP_246456839.1">
    <property type="nucleotide sequence ID" value="NZ_JACHIV010000001.1"/>
</dbReference>
<evidence type="ECO:0000259" key="3">
    <source>
        <dbReference type="PROSITE" id="PS51371"/>
    </source>
</evidence>
<evidence type="ECO:0000256" key="2">
    <source>
        <dbReference type="PROSITE-ProRule" id="PRU00703"/>
    </source>
</evidence>
<dbReference type="SUPFAM" id="SSF54631">
    <property type="entry name" value="CBS-domain pair"/>
    <property type="match status" value="1"/>
</dbReference>
<dbReference type="PROSITE" id="PS51371">
    <property type="entry name" value="CBS"/>
    <property type="match status" value="2"/>
</dbReference>
<dbReference type="PANTHER" id="PTHR43080:SF2">
    <property type="entry name" value="CBS DOMAIN-CONTAINING PROTEIN"/>
    <property type="match status" value="1"/>
</dbReference>
<evidence type="ECO:0000313" key="5">
    <source>
        <dbReference type="Proteomes" id="UP000580474"/>
    </source>
</evidence>
<keyword evidence="5" id="KW-1185">Reference proteome</keyword>
<feature type="domain" description="CBS" evidence="3">
    <location>
        <begin position="7"/>
        <end position="66"/>
    </location>
</feature>
<protein>
    <submittedName>
        <fullName evidence="4">CBS domain-containing protein</fullName>
    </submittedName>
</protein>
<dbReference type="InterPro" id="IPR051257">
    <property type="entry name" value="Diverse_CBS-Domain"/>
</dbReference>
<dbReference type="Proteomes" id="UP000580474">
    <property type="component" value="Unassembled WGS sequence"/>
</dbReference>
<dbReference type="PANTHER" id="PTHR43080">
    <property type="entry name" value="CBS DOMAIN-CONTAINING PROTEIN CBSX3, MITOCHONDRIAL"/>
    <property type="match status" value="1"/>
</dbReference>
<name>A0A840NG62_9PSEU</name>
<dbReference type="AlphaFoldDB" id="A0A840NG62"/>
<reference evidence="4 5" key="1">
    <citation type="submission" date="2020-08" db="EMBL/GenBank/DDBJ databases">
        <title>Sequencing the genomes of 1000 actinobacteria strains.</title>
        <authorList>
            <person name="Klenk H.-P."/>
        </authorList>
    </citation>
    <scope>NUCLEOTIDE SEQUENCE [LARGE SCALE GENOMIC DNA]</scope>
    <source>
        <strain evidence="4 5">DSM 45582</strain>
    </source>
</reference>
<organism evidence="4 5">
    <name type="scientific">Saccharopolyspora gloriosae</name>
    <dbReference type="NCBI Taxonomy" id="455344"/>
    <lineage>
        <taxon>Bacteria</taxon>
        <taxon>Bacillati</taxon>
        <taxon>Actinomycetota</taxon>
        <taxon>Actinomycetes</taxon>
        <taxon>Pseudonocardiales</taxon>
        <taxon>Pseudonocardiaceae</taxon>
        <taxon>Saccharopolyspora</taxon>
    </lineage>
</organism>
<dbReference type="EMBL" id="JACHIV010000001">
    <property type="protein sequence ID" value="MBB5069991.1"/>
    <property type="molecule type" value="Genomic_DNA"/>
</dbReference>
<gene>
    <name evidence="4" type="ORF">BJ969_003079</name>
</gene>
<dbReference type="InterPro" id="IPR046342">
    <property type="entry name" value="CBS_dom_sf"/>
</dbReference>